<evidence type="ECO:0000313" key="2">
    <source>
        <dbReference type="Proteomes" id="UP000266861"/>
    </source>
</evidence>
<evidence type="ECO:0000313" key="1">
    <source>
        <dbReference type="EMBL" id="RHZ86298.1"/>
    </source>
</evidence>
<sequence>MYRGTKEKTFCESYEMDGITEGTATLSINAFDSNQQPAQIPSISVSSNNQYGSTSNANNYSLIINTKNRQKVKVCLKTAIAKLITREACYIDYLFFEKKTILNLHYFKTFLTISILTGLV</sequence>
<comment type="caution">
    <text evidence="1">The sequence shown here is derived from an EMBL/GenBank/DDBJ whole genome shotgun (WGS) entry which is preliminary data.</text>
</comment>
<gene>
    <name evidence="1" type="ORF">Glove_52g15</name>
</gene>
<protein>
    <submittedName>
        <fullName evidence="1">Uncharacterized protein</fullName>
    </submittedName>
</protein>
<organism evidence="1 2">
    <name type="scientific">Diversispora epigaea</name>
    <dbReference type="NCBI Taxonomy" id="1348612"/>
    <lineage>
        <taxon>Eukaryota</taxon>
        <taxon>Fungi</taxon>
        <taxon>Fungi incertae sedis</taxon>
        <taxon>Mucoromycota</taxon>
        <taxon>Glomeromycotina</taxon>
        <taxon>Glomeromycetes</taxon>
        <taxon>Diversisporales</taxon>
        <taxon>Diversisporaceae</taxon>
        <taxon>Diversispora</taxon>
    </lineage>
</organism>
<reference evidence="1 2" key="1">
    <citation type="submission" date="2018-08" db="EMBL/GenBank/DDBJ databases">
        <title>Genome and evolution of the arbuscular mycorrhizal fungus Diversispora epigaea (formerly Glomus versiforme) and its bacterial endosymbionts.</title>
        <authorList>
            <person name="Sun X."/>
            <person name="Fei Z."/>
            <person name="Harrison M."/>
        </authorList>
    </citation>
    <scope>NUCLEOTIDE SEQUENCE [LARGE SCALE GENOMIC DNA]</scope>
    <source>
        <strain evidence="1 2">IT104</strain>
    </source>
</reference>
<proteinExistence type="predicted"/>
<dbReference type="AlphaFoldDB" id="A0A397JHL7"/>
<accession>A0A397JHL7</accession>
<name>A0A397JHL7_9GLOM</name>
<dbReference type="EMBL" id="PQFF01000049">
    <property type="protein sequence ID" value="RHZ86298.1"/>
    <property type="molecule type" value="Genomic_DNA"/>
</dbReference>
<keyword evidence="2" id="KW-1185">Reference proteome</keyword>
<dbReference type="Proteomes" id="UP000266861">
    <property type="component" value="Unassembled WGS sequence"/>
</dbReference>